<dbReference type="InterPro" id="IPR009057">
    <property type="entry name" value="Homeodomain-like_sf"/>
</dbReference>
<feature type="compositionally biased region" description="Basic and acidic residues" evidence="9">
    <location>
        <begin position="1"/>
        <end position="19"/>
    </location>
</feature>
<organism evidence="11 12">
    <name type="scientific">Plutella xylostella</name>
    <name type="common">Diamondback moth</name>
    <name type="synonym">Plutella maculipennis</name>
    <dbReference type="NCBI Taxonomy" id="51655"/>
    <lineage>
        <taxon>Eukaryota</taxon>
        <taxon>Metazoa</taxon>
        <taxon>Ecdysozoa</taxon>
        <taxon>Arthropoda</taxon>
        <taxon>Hexapoda</taxon>
        <taxon>Insecta</taxon>
        <taxon>Pterygota</taxon>
        <taxon>Neoptera</taxon>
        <taxon>Endopterygota</taxon>
        <taxon>Lepidoptera</taxon>
        <taxon>Glossata</taxon>
        <taxon>Ditrysia</taxon>
        <taxon>Yponomeutoidea</taxon>
        <taxon>Plutellidae</taxon>
        <taxon>Plutella</taxon>
    </lineage>
</organism>
<evidence type="ECO:0000256" key="7">
    <source>
        <dbReference type="PROSITE-ProRule" id="PRU00108"/>
    </source>
</evidence>
<dbReference type="EMBL" id="JAHIBW010000026">
    <property type="protein sequence ID" value="KAG7297449.1"/>
    <property type="molecule type" value="Genomic_DNA"/>
</dbReference>
<name>A0ABQ7PWU4_PLUXY</name>
<protein>
    <recommendedName>
        <fullName evidence="10">Homeobox domain-containing protein</fullName>
    </recommendedName>
</protein>
<evidence type="ECO:0000259" key="10">
    <source>
        <dbReference type="PROSITE" id="PS50071"/>
    </source>
</evidence>
<evidence type="ECO:0000256" key="9">
    <source>
        <dbReference type="SAM" id="MobiDB-lite"/>
    </source>
</evidence>
<comment type="similarity">
    <text evidence="6">Belongs to the Msh homeobox family.</text>
</comment>
<dbReference type="Gene3D" id="1.10.10.60">
    <property type="entry name" value="Homeodomain-like"/>
    <property type="match status" value="1"/>
</dbReference>
<dbReference type="InterPro" id="IPR017970">
    <property type="entry name" value="Homeobox_CS"/>
</dbReference>
<evidence type="ECO:0000256" key="3">
    <source>
        <dbReference type="ARBA" id="ARBA00023125"/>
    </source>
</evidence>
<keyword evidence="2" id="KW-0217">Developmental protein</keyword>
<keyword evidence="4 7" id="KW-0371">Homeobox</keyword>
<evidence type="ECO:0000256" key="1">
    <source>
        <dbReference type="ARBA" id="ARBA00004123"/>
    </source>
</evidence>
<feature type="DNA-binding region" description="Homeobox" evidence="7">
    <location>
        <begin position="138"/>
        <end position="197"/>
    </location>
</feature>
<evidence type="ECO:0000256" key="5">
    <source>
        <dbReference type="ARBA" id="ARBA00023242"/>
    </source>
</evidence>
<evidence type="ECO:0000256" key="6">
    <source>
        <dbReference type="ARBA" id="ARBA00038425"/>
    </source>
</evidence>
<dbReference type="SUPFAM" id="SSF46689">
    <property type="entry name" value="Homeodomain-like"/>
    <property type="match status" value="1"/>
</dbReference>
<proteinExistence type="inferred from homology"/>
<dbReference type="Pfam" id="PF00046">
    <property type="entry name" value="Homeodomain"/>
    <property type="match status" value="1"/>
</dbReference>
<dbReference type="PANTHER" id="PTHR24338">
    <property type="entry name" value="HOMEOBOX PROTEIN MSX"/>
    <property type="match status" value="1"/>
</dbReference>
<dbReference type="PROSITE" id="PS50071">
    <property type="entry name" value="HOMEOBOX_2"/>
    <property type="match status" value="1"/>
</dbReference>
<dbReference type="Proteomes" id="UP000823941">
    <property type="component" value="Chromosome 26"/>
</dbReference>
<keyword evidence="5 7" id="KW-0539">Nucleus</keyword>
<dbReference type="PROSITE" id="PS00027">
    <property type="entry name" value="HOMEOBOX_1"/>
    <property type="match status" value="1"/>
</dbReference>
<comment type="subcellular location">
    <subcellularLocation>
        <location evidence="1 7 8">Nucleus</location>
    </subcellularLocation>
</comment>
<dbReference type="InterPro" id="IPR020479">
    <property type="entry name" value="HD_metazoa"/>
</dbReference>
<comment type="caution">
    <text evidence="11">The sequence shown here is derived from an EMBL/GenBank/DDBJ whole genome shotgun (WGS) entry which is preliminary data.</text>
</comment>
<gene>
    <name evidence="11" type="ORF">JYU34_019449</name>
</gene>
<dbReference type="InterPro" id="IPR050674">
    <property type="entry name" value="Msh_Homeobox_Regulators"/>
</dbReference>
<evidence type="ECO:0000256" key="4">
    <source>
        <dbReference type="ARBA" id="ARBA00023155"/>
    </source>
</evidence>
<evidence type="ECO:0000313" key="11">
    <source>
        <dbReference type="EMBL" id="KAG7297449.1"/>
    </source>
</evidence>
<dbReference type="CDD" id="cd00086">
    <property type="entry name" value="homeodomain"/>
    <property type="match status" value="1"/>
</dbReference>
<dbReference type="SMART" id="SM00389">
    <property type="entry name" value="HOX"/>
    <property type="match status" value="1"/>
</dbReference>
<feature type="compositionally biased region" description="Acidic residues" evidence="9">
    <location>
        <begin position="51"/>
        <end position="64"/>
    </location>
</feature>
<accession>A0ABQ7PWU4</accession>
<feature type="domain" description="Homeobox" evidence="10">
    <location>
        <begin position="136"/>
        <end position="196"/>
    </location>
</feature>
<sequence length="263" mass="28685">MKSDEMKTSLEDRAEDSPKGKISFSVDSLLGSRVEAPDAGSNDAESTDAALESDESDVDIEDVESTLGDEGGGEEARGVVVPQPLLPRLYPGHAPPAWPFAGFPWMAPNPMFRTGSPNTGAPSGPPVVRCQLRKHKPNRKPRTPFTTQQLLALEKKFRDKQYLSIAERAEFSSSLRLTETQVKIWFQNRRAKAKRLQEAEIEKLRLSARPLLPPSFALFGGGGAPPLFAAMAAATRPQLSFLGGPPSHQHAINMNILNSLQPH</sequence>
<keyword evidence="3 7" id="KW-0238">DNA-binding</keyword>
<keyword evidence="12" id="KW-1185">Reference proteome</keyword>
<evidence type="ECO:0000256" key="8">
    <source>
        <dbReference type="RuleBase" id="RU000682"/>
    </source>
</evidence>
<evidence type="ECO:0000313" key="12">
    <source>
        <dbReference type="Proteomes" id="UP000823941"/>
    </source>
</evidence>
<dbReference type="PANTHER" id="PTHR24338:SF0">
    <property type="entry name" value="MUSCLE SEGMENTATION HOMEOBOX"/>
    <property type="match status" value="1"/>
</dbReference>
<reference evidence="11 12" key="1">
    <citation type="submission" date="2021-06" db="EMBL/GenBank/DDBJ databases">
        <title>A haploid diamondback moth (Plutella xylostella L.) genome assembly resolves 31 chromosomes and identifies a diamide resistance mutation.</title>
        <authorList>
            <person name="Ward C.M."/>
            <person name="Perry K.D."/>
            <person name="Baker G."/>
            <person name="Powis K."/>
            <person name="Heckel D.G."/>
            <person name="Baxter S.W."/>
        </authorList>
    </citation>
    <scope>NUCLEOTIDE SEQUENCE [LARGE SCALE GENOMIC DNA]</scope>
    <source>
        <strain evidence="11 12">LV</strain>
        <tissue evidence="11">Single pupa</tissue>
    </source>
</reference>
<dbReference type="InterPro" id="IPR001356">
    <property type="entry name" value="HD"/>
</dbReference>
<evidence type="ECO:0000256" key="2">
    <source>
        <dbReference type="ARBA" id="ARBA00022473"/>
    </source>
</evidence>
<dbReference type="PRINTS" id="PR00024">
    <property type="entry name" value="HOMEOBOX"/>
</dbReference>
<feature type="region of interest" description="Disordered" evidence="9">
    <location>
        <begin position="1"/>
        <end position="76"/>
    </location>
</feature>